<dbReference type="EMBL" id="JADNRY010000014">
    <property type="protein sequence ID" value="KAF9074267.1"/>
    <property type="molecule type" value="Genomic_DNA"/>
</dbReference>
<dbReference type="OrthoDB" id="3263163at2759"/>
<dbReference type="Proteomes" id="UP000772434">
    <property type="component" value="Unassembled WGS sequence"/>
</dbReference>
<comment type="caution">
    <text evidence="2">The sequence shown here is derived from an EMBL/GenBank/DDBJ whole genome shotgun (WGS) entry which is preliminary data.</text>
</comment>
<gene>
    <name evidence="2" type="ORF">BDP27DRAFT_1359763</name>
</gene>
<evidence type="ECO:0000256" key="1">
    <source>
        <dbReference type="SAM" id="MobiDB-lite"/>
    </source>
</evidence>
<feature type="region of interest" description="Disordered" evidence="1">
    <location>
        <begin position="213"/>
        <end position="267"/>
    </location>
</feature>
<accession>A0A9P5UCL6</accession>
<keyword evidence="3" id="KW-1185">Reference proteome</keyword>
<reference evidence="2" key="1">
    <citation type="submission" date="2020-11" db="EMBL/GenBank/DDBJ databases">
        <authorList>
            <consortium name="DOE Joint Genome Institute"/>
            <person name="Ahrendt S."/>
            <person name="Riley R."/>
            <person name="Andreopoulos W."/>
            <person name="Labutti K."/>
            <person name="Pangilinan J."/>
            <person name="Ruiz-Duenas F.J."/>
            <person name="Barrasa J.M."/>
            <person name="Sanchez-Garcia M."/>
            <person name="Camarero S."/>
            <person name="Miyauchi S."/>
            <person name="Serrano A."/>
            <person name="Linde D."/>
            <person name="Babiker R."/>
            <person name="Drula E."/>
            <person name="Ayuso-Fernandez I."/>
            <person name="Pacheco R."/>
            <person name="Padilla G."/>
            <person name="Ferreira P."/>
            <person name="Barriuso J."/>
            <person name="Kellner H."/>
            <person name="Castanera R."/>
            <person name="Alfaro M."/>
            <person name="Ramirez L."/>
            <person name="Pisabarro A.G."/>
            <person name="Kuo A."/>
            <person name="Tritt A."/>
            <person name="Lipzen A."/>
            <person name="He G."/>
            <person name="Yan M."/>
            <person name="Ng V."/>
            <person name="Cullen D."/>
            <person name="Martin F."/>
            <person name="Rosso M.-N."/>
            <person name="Henrissat B."/>
            <person name="Hibbett D."/>
            <person name="Martinez A.T."/>
            <person name="Grigoriev I.V."/>
        </authorList>
    </citation>
    <scope>NUCLEOTIDE SEQUENCE</scope>
    <source>
        <strain evidence="2">AH 40177</strain>
    </source>
</reference>
<proteinExistence type="predicted"/>
<dbReference type="AlphaFoldDB" id="A0A9P5UCL6"/>
<feature type="compositionally biased region" description="Polar residues" evidence="1">
    <location>
        <begin position="220"/>
        <end position="231"/>
    </location>
</feature>
<feature type="compositionally biased region" description="Polar residues" evidence="1">
    <location>
        <begin position="247"/>
        <end position="262"/>
    </location>
</feature>
<organism evidence="2 3">
    <name type="scientific">Rhodocollybia butyracea</name>
    <dbReference type="NCBI Taxonomy" id="206335"/>
    <lineage>
        <taxon>Eukaryota</taxon>
        <taxon>Fungi</taxon>
        <taxon>Dikarya</taxon>
        <taxon>Basidiomycota</taxon>
        <taxon>Agaricomycotina</taxon>
        <taxon>Agaricomycetes</taxon>
        <taxon>Agaricomycetidae</taxon>
        <taxon>Agaricales</taxon>
        <taxon>Marasmiineae</taxon>
        <taxon>Omphalotaceae</taxon>
        <taxon>Rhodocollybia</taxon>
    </lineage>
</organism>
<protein>
    <submittedName>
        <fullName evidence="2">Uncharacterized protein</fullName>
    </submittedName>
</protein>
<evidence type="ECO:0000313" key="3">
    <source>
        <dbReference type="Proteomes" id="UP000772434"/>
    </source>
</evidence>
<feature type="region of interest" description="Disordered" evidence="1">
    <location>
        <begin position="149"/>
        <end position="173"/>
    </location>
</feature>
<evidence type="ECO:0000313" key="2">
    <source>
        <dbReference type="EMBL" id="KAF9074267.1"/>
    </source>
</evidence>
<sequence length="288" mass="31985">MAALYNAPPANTVAVMLLVDNNHFTKIAWSDLRDQCLPALFSRLSSVHPSALITTFVQESCSTNSDQTLIEIPPAHREYYAYQDAIRDGSIYCHLMLHASTVSPTEPLNLLFDESLRLQKMAEDKPWFSNNRSLIIPRLSLVRSPVPQERNISPTSIRPMYPQAPSASSEEEALPSLVTQLQQDVYQMHGLTKKKVYGTKPKRRPFVSAEVYREHPRKASSLSPVLPSDTNHGGRVTSPSLIDRASRVSQNGTPLSHSSALRSMSDVGPKRSSVVAPWCLEVYAGCED</sequence>
<name>A0A9P5UCL6_9AGAR</name>